<gene>
    <name evidence="14" type="ORF">Mucpa_5375</name>
</gene>
<feature type="domain" description="Aminopeptidase N-like N-terminal" evidence="13">
    <location>
        <begin position="34"/>
        <end position="205"/>
    </location>
</feature>
<feature type="domain" description="Peptidase M1 membrane alanine aminopeptidase" evidence="12">
    <location>
        <begin position="249"/>
        <end position="444"/>
    </location>
</feature>
<dbReference type="Gene3D" id="2.60.40.1730">
    <property type="entry name" value="tricorn interacting facor f3 domain"/>
    <property type="match status" value="1"/>
</dbReference>
<comment type="cofactor">
    <cofactor evidence="2">
        <name>Zn(2+)</name>
        <dbReference type="ChEBI" id="CHEBI:29105"/>
    </cofactor>
</comment>
<keyword evidence="6 14" id="KW-0031">Aminopeptidase</keyword>
<reference evidence="14" key="1">
    <citation type="submission" date="2011-09" db="EMBL/GenBank/DDBJ databases">
        <title>The permanent draft genome of Mucilaginibacter paludis DSM 18603.</title>
        <authorList>
            <consortium name="US DOE Joint Genome Institute (JGI-PGF)"/>
            <person name="Lucas S."/>
            <person name="Han J."/>
            <person name="Lapidus A."/>
            <person name="Bruce D."/>
            <person name="Goodwin L."/>
            <person name="Pitluck S."/>
            <person name="Peters L."/>
            <person name="Kyrpides N."/>
            <person name="Mavromatis K."/>
            <person name="Ivanova N."/>
            <person name="Mikhailova N."/>
            <person name="Held B."/>
            <person name="Detter J.C."/>
            <person name="Tapia R."/>
            <person name="Han C."/>
            <person name="Land M."/>
            <person name="Hauser L."/>
            <person name="Markowitz V."/>
            <person name="Cheng J.-F."/>
            <person name="Hugenholtz P."/>
            <person name="Woyke T."/>
            <person name="Wu D."/>
            <person name="Tindall B."/>
            <person name="Brambilla E."/>
            <person name="Klenk H.-P."/>
            <person name="Eisen J.A."/>
        </authorList>
    </citation>
    <scope>NUCLEOTIDE SEQUENCE [LARGE SCALE GENOMIC DNA]</scope>
    <source>
        <strain evidence="14">DSM 18603</strain>
    </source>
</reference>
<evidence type="ECO:0000256" key="3">
    <source>
        <dbReference type="ARBA" id="ARBA00010136"/>
    </source>
</evidence>
<dbReference type="GO" id="GO:0005737">
    <property type="term" value="C:cytoplasm"/>
    <property type="evidence" value="ECO:0007669"/>
    <property type="project" value="TreeGrafter"/>
</dbReference>
<evidence type="ECO:0000256" key="9">
    <source>
        <dbReference type="ARBA" id="ARBA00022801"/>
    </source>
</evidence>
<dbReference type="GO" id="GO:0042277">
    <property type="term" value="F:peptide binding"/>
    <property type="evidence" value="ECO:0007669"/>
    <property type="project" value="TreeGrafter"/>
</dbReference>
<dbReference type="PANTHER" id="PTHR11533">
    <property type="entry name" value="PROTEASE M1 ZINC METALLOPROTEASE"/>
    <property type="match status" value="1"/>
</dbReference>
<dbReference type="PANTHER" id="PTHR11533:SF174">
    <property type="entry name" value="PUROMYCIN-SENSITIVE AMINOPEPTIDASE-RELATED"/>
    <property type="match status" value="1"/>
</dbReference>
<evidence type="ECO:0000256" key="8">
    <source>
        <dbReference type="ARBA" id="ARBA00022723"/>
    </source>
</evidence>
<dbReference type="GO" id="GO:0006508">
    <property type="term" value="P:proteolysis"/>
    <property type="evidence" value="ECO:0007669"/>
    <property type="project" value="UniProtKB-KW"/>
</dbReference>
<dbReference type="OrthoDB" id="100605at2"/>
<evidence type="ECO:0000259" key="12">
    <source>
        <dbReference type="Pfam" id="PF01433"/>
    </source>
</evidence>
<dbReference type="Gene3D" id="1.10.390.10">
    <property type="entry name" value="Neutral Protease Domain 2"/>
    <property type="match status" value="1"/>
</dbReference>
<proteinExistence type="inferred from homology"/>
<dbReference type="InterPro" id="IPR042097">
    <property type="entry name" value="Aminopeptidase_N-like_N_sf"/>
</dbReference>
<evidence type="ECO:0000256" key="4">
    <source>
        <dbReference type="ARBA" id="ARBA00012564"/>
    </source>
</evidence>
<keyword evidence="8" id="KW-0479">Metal-binding</keyword>
<dbReference type="InterPro" id="IPR027268">
    <property type="entry name" value="Peptidase_M4/M1_CTD_sf"/>
</dbReference>
<sequence>MFNLKRFLICLILGAAIYRPEAKGQLPGAPIDVEHYRFDIQLNDLNDVMKGEAAISLKYLQNTSSTQLDLIKQDKTGKGMLVEWIKENGKKLHFFQDGDKVTIYRAAKANQRHCYVIKYSGIPADGLVISTNIFGHRTFFGDNWPNRAHNWLPCVDLPADKASVDFYVTAPSHYQVIANGLKVSDIILPGALKLTHWKEVNSLPTKVMVIGVADFAIDHVGLVAGIPVESYVYPENKTPGFRDYAAAKAILPFYIKKIGPYAYQKLANVQSKTRFGGMENASAIFYFEKSVGSPDIEALMAHEIAHQWFGDAVTEKKWQHIWLSEGFATYMTDLYLENKYGADTLKKRLDDARRKVIAFEAKRFTPVVDTAVNDNYMQLLNANSYEKGSWILHMLRHQLGDAVFMKAISNYYKHYKGANANTDDLRREFEDASGISLKAYFKQWLYTAGHPHLKITSRYDVDRKSTVLHIEQTQERLFEFSLEIATRAKPAVHTYAIKQRITDIELPFALAQDVLTFDPGVNLLFDYQLMLN</sequence>
<accession>H1Y971</accession>
<evidence type="ECO:0000259" key="13">
    <source>
        <dbReference type="Pfam" id="PF17900"/>
    </source>
</evidence>
<evidence type="ECO:0000256" key="1">
    <source>
        <dbReference type="ARBA" id="ARBA00000098"/>
    </source>
</evidence>
<dbReference type="InterPro" id="IPR045357">
    <property type="entry name" value="Aminopeptidase_N-like_N"/>
</dbReference>
<evidence type="ECO:0000313" key="14">
    <source>
        <dbReference type="EMBL" id="EHQ29449.1"/>
    </source>
</evidence>
<dbReference type="CDD" id="cd09603">
    <property type="entry name" value="M1_APN_like"/>
    <property type="match status" value="1"/>
</dbReference>
<dbReference type="InterPro" id="IPR014782">
    <property type="entry name" value="Peptidase_M1_dom"/>
</dbReference>
<dbReference type="InterPro" id="IPR001930">
    <property type="entry name" value="Peptidase_M1"/>
</dbReference>
<keyword evidence="11" id="KW-0482">Metalloprotease</keyword>
<dbReference type="EMBL" id="CM001403">
    <property type="protein sequence ID" value="EHQ29449.1"/>
    <property type="molecule type" value="Genomic_DNA"/>
</dbReference>
<dbReference type="HOGENOM" id="CLU_014298_1_0_10"/>
<dbReference type="Proteomes" id="UP000002774">
    <property type="component" value="Chromosome"/>
</dbReference>
<protein>
    <recommendedName>
        <fullName evidence="5">Aminopeptidase N</fullName>
        <ecNumber evidence="4">3.4.11.2</ecNumber>
    </recommendedName>
</protein>
<evidence type="ECO:0000256" key="7">
    <source>
        <dbReference type="ARBA" id="ARBA00022670"/>
    </source>
</evidence>
<keyword evidence="10" id="KW-0862">Zinc</keyword>
<name>H1Y971_9SPHI</name>
<dbReference type="SUPFAM" id="SSF63737">
    <property type="entry name" value="Leukotriene A4 hydrolase N-terminal domain"/>
    <property type="match status" value="1"/>
</dbReference>
<evidence type="ECO:0000256" key="2">
    <source>
        <dbReference type="ARBA" id="ARBA00001947"/>
    </source>
</evidence>
<organism evidence="14 15">
    <name type="scientific">Mucilaginibacter paludis DSM 18603</name>
    <dbReference type="NCBI Taxonomy" id="714943"/>
    <lineage>
        <taxon>Bacteria</taxon>
        <taxon>Pseudomonadati</taxon>
        <taxon>Bacteroidota</taxon>
        <taxon>Sphingobacteriia</taxon>
        <taxon>Sphingobacteriales</taxon>
        <taxon>Sphingobacteriaceae</taxon>
        <taxon>Mucilaginibacter</taxon>
    </lineage>
</organism>
<dbReference type="GO" id="GO:0005615">
    <property type="term" value="C:extracellular space"/>
    <property type="evidence" value="ECO:0007669"/>
    <property type="project" value="TreeGrafter"/>
</dbReference>
<dbReference type="PRINTS" id="PR00756">
    <property type="entry name" value="ALADIPTASE"/>
</dbReference>
<evidence type="ECO:0000256" key="5">
    <source>
        <dbReference type="ARBA" id="ARBA00015611"/>
    </source>
</evidence>
<dbReference type="Pfam" id="PF01433">
    <property type="entry name" value="Peptidase_M1"/>
    <property type="match status" value="1"/>
</dbReference>
<dbReference type="GO" id="GO:0043171">
    <property type="term" value="P:peptide catabolic process"/>
    <property type="evidence" value="ECO:0007669"/>
    <property type="project" value="TreeGrafter"/>
</dbReference>
<dbReference type="Pfam" id="PF17900">
    <property type="entry name" value="Peptidase_M1_N"/>
    <property type="match status" value="1"/>
</dbReference>
<dbReference type="GO" id="GO:0008270">
    <property type="term" value="F:zinc ion binding"/>
    <property type="evidence" value="ECO:0007669"/>
    <property type="project" value="InterPro"/>
</dbReference>
<dbReference type="GO" id="GO:0070006">
    <property type="term" value="F:metalloaminopeptidase activity"/>
    <property type="evidence" value="ECO:0007669"/>
    <property type="project" value="TreeGrafter"/>
</dbReference>
<dbReference type="GO" id="GO:0016020">
    <property type="term" value="C:membrane"/>
    <property type="evidence" value="ECO:0007669"/>
    <property type="project" value="TreeGrafter"/>
</dbReference>
<dbReference type="SUPFAM" id="SSF55486">
    <property type="entry name" value="Metalloproteases ('zincins'), catalytic domain"/>
    <property type="match status" value="1"/>
</dbReference>
<evidence type="ECO:0000313" key="15">
    <source>
        <dbReference type="Proteomes" id="UP000002774"/>
    </source>
</evidence>
<dbReference type="eggNOG" id="COG0308">
    <property type="taxonomic scope" value="Bacteria"/>
</dbReference>
<evidence type="ECO:0000256" key="11">
    <source>
        <dbReference type="ARBA" id="ARBA00023049"/>
    </source>
</evidence>
<evidence type="ECO:0000256" key="6">
    <source>
        <dbReference type="ARBA" id="ARBA00022438"/>
    </source>
</evidence>
<keyword evidence="7" id="KW-0645">Protease</keyword>
<evidence type="ECO:0000256" key="10">
    <source>
        <dbReference type="ARBA" id="ARBA00022833"/>
    </source>
</evidence>
<dbReference type="EC" id="3.4.11.2" evidence="4"/>
<dbReference type="GO" id="GO:0016285">
    <property type="term" value="F:alanyl aminopeptidase activity"/>
    <property type="evidence" value="ECO:0007669"/>
    <property type="project" value="UniProtKB-EC"/>
</dbReference>
<dbReference type="STRING" id="714943.Mucpa_5375"/>
<dbReference type="InterPro" id="IPR050344">
    <property type="entry name" value="Peptidase_M1_aminopeptidases"/>
</dbReference>
<comment type="similarity">
    <text evidence="3">Belongs to the peptidase M1 family.</text>
</comment>
<dbReference type="RefSeq" id="WP_008510659.1">
    <property type="nucleotide sequence ID" value="NZ_CM001403.1"/>
</dbReference>
<comment type="catalytic activity">
    <reaction evidence="1">
        <text>Release of an N-terminal amino acid, Xaa-|-Yaa- from a peptide, amide or arylamide. Xaa is preferably Ala, but may be most amino acids including Pro (slow action). When a terminal hydrophobic residue is followed by a prolyl residue, the two may be released as an intact Xaa-Pro dipeptide.</text>
        <dbReference type="EC" id="3.4.11.2"/>
    </reaction>
</comment>
<dbReference type="AlphaFoldDB" id="H1Y971"/>
<keyword evidence="15" id="KW-1185">Reference proteome</keyword>
<keyword evidence="9" id="KW-0378">Hydrolase</keyword>